<dbReference type="InterPro" id="IPR017938">
    <property type="entry name" value="Riboflavin_synthase-like_b-brl"/>
</dbReference>
<dbReference type="OrthoDB" id="9789468at2"/>
<dbReference type="InterPro" id="IPR050353">
    <property type="entry name" value="PyrK_electron_transfer"/>
</dbReference>
<keyword evidence="4" id="KW-1185">Reference proteome</keyword>
<feature type="domain" description="FAD-binding FR-type" evidence="2">
    <location>
        <begin position="18"/>
        <end position="144"/>
    </location>
</feature>
<feature type="region of interest" description="Disordered" evidence="1">
    <location>
        <begin position="209"/>
        <end position="233"/>
    </location>
</feature>
<dbReference type="Pfam" id="PF10418">
    <property type="entry name" value="DHODB_Fe-S_bind"/>
    <property type="match status" value="1"/>
</dbReference>
<sequence length="352" mass="35333">MSMSQPVAGCQDVPAPAPWRGMARVVSTRRVAPGVAATTLATADVARRVEPLQFVQVQVAGGAAAAGAAVASTADPAPQVSIPPAASVGRPFLGRPFSVVGVDSAAGQVTLVYRVIGPATAVLARLTPGAEIPLLGPLGRPAPPWWTAGAGEVAPAAAPGERPDRGRPLPLLLVAPGWQVLALRLLAARALAGGVPVSVLALENWEEAESRGGGAPGGCPSAHATRGSQRRTGGAAAPLAAVWDELGPPAPPVRMARVGGGAGSLGELLRRQMGAAPARVVAAGPAGFLRQVQAALAGTAAEGYLVVDAYMPCGYGACLACAVPVRDAAGSVRYERACCEGRWFPAEEVVIP</sequence>
<dbReference type="Gene3D" id="2.40.30.10">
    <property type="entry name" value="Translation factors"/>
    <property type="match status" value="1"/>
</dbReference>
<name>E6SJH4_THEM7</name>
<dbReference type="Proteomes" id="UP000008915">
    <property type="component" value="Chromosome"/>
</dbReference>
<dbReference type="InterPro" id="IPR037117">
    <property type="entry name" value="Dihydroorotate_DH_ele_sf"/>
</dbReference>
<dbReference type="Gene3D" id="2.10.240.10">
    <property type="entry name" value="Dihydroorotate dehydrogenase, electron transfer subunit"/>
    <property type="match status" value="1"/>
</dbReference>
<dbReference type="PANTHER" id="PTHR43513:SF3">
    <property type="entry name" value="DIHYDROOROTATE DEHYDROGENASE B (NAD(+)), ELECTRON TRANSFER SUBUNIT-RELATED"/>
    <property type="match status" value="1"/>
</dbReference>
<accession>E6SJH4</accession>
<gene>
    <name evidence="3" type="ordered locus">Tmar_2048</name>
</gene>
<reference evidence="4" key="2">
    <citation type="journal article" date="2010" name="Stand. Genomic Sci.">
        <title>Complete genome sequence of Thermaerobacter marianensis type strain (7p75aT).</title>
        <authorList>
            <person name="Han C."/>
            <person name="Gu W."/>
            <person name="Zhang X."/>
            <person name="Lapidus A."/>
            <person name="Nolan M."/>
            <person name="Copeland A."/>
            <person name="Lucas S."/>
            <person name="Glavina Del Rio T."/>
            <person name="Tice H."/>
            <person name="Cheng J."/>
            <person name="Tapia R."/>
            <person name="Goodwin L."/>
            <person name="Pitluck S."/>
            <person name="Pagani I."/>
            <person name="Ivanova N."/>
            <person name="Mavromatis K."/>
            <person name="Mikhailova N."/>
            <person name="Pati A."/>
            <person name="Chen A."/>
            <person name="Palaniappan K."/>
            <person name="Land M."/>
            <person name="Hauser L."/>
            <person name="Chang Y."/>
            <person name="Jeffries C."/>
            <person name="Schneider S."/>
            <person name="Rohde M."/>
            <person name="Goker M."/>
            <person name="Pukall R."/>
            <person name="Woyke T."/>
            <person name="Bristow J."/>
            <person name="Eisen J."/>
            <person name="Markowitz V."/>
            <person name="Hugenholtz P."/>
            <person name="Kyrpides N."/>
            <person name="Klenk H."/>
            <person name="Detter J."/>
        </authorList>
    </citation>
    <scope>NUCLEOTIDE SEQUENCE [LARGE SCALE GENOMIC DNA]</scope>
    <source>
        <strain evidence="4">ATCC 700841 / DSM 12885 / JCM 10246 / 7p75a</strain>
    </source>
</reference>
<evidence type="ECO:0000256" key="1">
    <source>
        <dbReference type="SAM" id="MobiDB-lite"/>
    </source>
</evidence>
<organism evidence="3 4">
    <name type="scientific">Thermaerobacter marianensis (strain ATCC 700841 / DSM 12885 / JCM 10246 / 7p75a)</name>
    <dbReference type="NCBI Taxonomy" id="644966"/>
    <lineage>
        <taxon>Bacteria</taxon>
        <taxon>Bacillati</taxon>
        <taxon>Bacillota</taxon>
        <taxon>Clostridia</taxon>
        <taxon>Eubacteriales</taxon>
        <taxon>Clostridiales Family XVII. Incertae Sedis</taxon>
        <taxon>Thermaerobacter</taxon>
    </lineage>
</organism>
<dbReference type="RefSeq" id="WP_013496429.1">
    <property type="nucleotide sequence ID" value="NC_014831.1"/>
</dbReference>
<dbReference type="GO" id="GO:0016491">
    <property type="term" value="F:oxidoreductase activity"/>
    <property type="evidence" value="ECO:0007669"/>
    <property type="project" value="InterPro"/>
</dbReference>
<evidence type="ECO:0000313" key="4">
    <source>
        <dbReference type="Proteomes" id="UP000008915"/>
    </source>
</evidence>
<dbReference type="SUPFAM" id="SSF52343">
    <property type="entry name" value="Ferredoxin reductase-like, C-terminal NADP-linked domain"/>
    <property type="match status" value="1"/>
</dbReference>
<dbReference type="InterPro" id="IPR039261">
    <property type="entry name" value="FNR_nucleotide-bd"/>
</dbReference>
<evidence type="ECO:0000313" key="3">
    <source>
        <dbReference type="EMBL" id="ADU52129.1"/>
    </source>
</evidence>
<dbReference type="InterPro" id="IPR019480">
    <property type="entry name" value="Dihydroorotate_DH_Fe-S-bd"/>
</dbReference>
<dbReference type="AlphaFoldDB" id="E6SJH4"/>
<dbReference type="eggNOG" id="COG0543">
    <property type="taxonomic scope" value="Bacteria"/>
</dbReference>
<proteinExistence type="predicted"/>
<dbReference type="KEGG" id="tmr:Tmar_2048"/>
<reference evidence="3 4" key="1">
    <citation type="journal article" date="2010" name="Stand. Genomic Sci.">
        <title>Complete genome sequence of Thermaerobacter marianensis type strain (7p75a).</title>
        <authorList>
            <person name="Han C."/>
            <person name="Gu W."/>
            <person name="Zhang X."/>
            <person name="Lapidus A."/>
            <person name="Nolan M."/>
            <person name="Copeland A."/>
            <person name="Lucas S."/>
            <person name="Del Rio T.G."/>
            <person name="Tice H."/>
            <person name="Cheng J.F."/>
            <person name="Tapia R."/>
            <person name="Goodwin L."/>
            <person name="Pitluck S."/>
            <person name="Pagani I."/>
            <person name="Ivanova N."/>
            <person name="Mavromatis K."/>
            <person name="Mikhailova N."/>
            <person name="Pati A."/>
            <person name="Chen A."/>
            <person name="Palaniappan K."/>
            <person name="Land M."/>
            <person name="Hauser L."/>
            <person name="Chang Y.J."/>
            <person name="Jeffries C.D."/>
            <person name="Schneider S."/>
            <person name="Rohde M."/>
            <person name="Goker M."/>
            <person name="Pukall R."/>
            <person name="Woyke T."/>
            <person name="Bristow J."/>
            <person name="Eisen J.A."/>
            <person name="Markowitz V."/>
            <person name="Hugenholtz P."/>
            <person name="Kyrpides N.C."/>
            <person name="Klenk H.P."/>
            <person name="Detter J.C."/>
        </authorList>
    </citation>
    <scope>NUCLEOTIDE SEQUENCE [LARGE SCALE GENOMIC DNA]</scope>
    <source>
        <strain evidence="4">ATCC 700841 / DSM 12885 / JCM 10246 / 7p75a</strain>
    </source>
</reference>
<dbReference type="PROSITE" id="PS51384">
    <property type="entry name" value="FAD_FR"/>
    <property type="match status" value="1"/>
</dbReference>
<dbReference type="PANTHER" id="PTHR43513">
    <property type="entry name" value="DIHYDROOROTATE DEHYDROGENASE B (NAD(+)), ELECTRON TRANSFER SUBUNIT"/>
    <property type="match status" value="1"/>
</dbReference>
<dbReference type="SUPFAM" id="SSF63380">
    <property type="entry name" value="Riboflavin synthase domain-like"/>
    <property type="match status" value="1"/>
</dbReference>
<evidence type="ECO:0000259" key="2">
    <source>
        <dbReference type="PROSITE" id="PS51384"/>
    </source>
</evidence>
<protein>
    <submittedName>
        <fullName evidence="3">Dihydroorotate dehydrogenase, electron transfer subunit, iron-sulfur cluster binding domain</fullName>
    </submittedName>
</protein>
<dbReference type="EMBL" id="CP002344">
    <property type="protein sequence ID" value="ADU52129.1"/>
    <property type="molecule type" value="Genomic_DNA"/>
</dbReference>
<dbReference type="InterPro" id="IPR017927">
    <property type="entry name" value="FAD-bd_FR_type"/>
</dbReference>
<dbReference type="HOGENOM" id="CLU_787397_0_0_9"/>
<dbReference type="STRING" id="644966.Tmar_2048"/>